<organism evidence="3 4">
    <name type="scientific">Paenibacillus psychroresistens</name>
    <dbReference type="NCBI Taxonomy" id="1778678"/>
    <lineage>
        <taxon>Bacteria</taxon>
        <taxon>Bacillati</taxon>
        <taxon>Bacillota</taxon>
        <taxon>Bacilli</taxon>
        <taxon>Bacillales</taxon>
        <taxon>Paenibacillaceae</taxon>
        <taxon>Paenibacillus</taxon>
    </lineage>
</organism>
<dbReference type="OrthoDB" id="2660937at2"/>
<feature type="transmembrane region" description="Helical" evidence="1">
    <location>
        <begin position="15"/>
        <end position="46"/>
    </location>
</feature>
<dbReference type="Proteomes" id="UP000426246">
    <property type="component" value="Chromosome"/>
</dbReference>
<keyword evidence="1" id="KW-0472">Membrane</keyword>
<keyword evidence="1" id="KW-1133">Transmembrane helix</keyword>
<reference evidence="4" key="1">
    <citation type="submission" date="2018-11" db="EMBL/GenBank/DDBJ databases">
        <title>Complete genome sequence of Paenibacillus sp. ML311-T8.</title>
        <authorList>
            <person name="Nam Y.-D."/>
            <person name="Kang J."/>
            <person name="Chung W.-H."/>
            <person name="Park Y.S."/>
        </authorList>
    </citation>
    <scope>NUCLEOTIDE SEQUENCE [LARGE SCALE GENOMIC DNA]</scope>
    <source>
        <strain evidence="4">ML311-T8</strain>
    </source>
</reference>
<dbReference type="InterPro" id="IPR047793">
    <property type="entry name" value="LiaF_C"/>
</dbReference>
<keyword evidence="1" id="KW-0812">Transmembrane</keyword>
<evidence type="ECO:0000256" key="1">
    <source>
        <dbReference type="SAM" id="Phobius"/>
    </source>
</evidence>
<feature type="transmembrane region" description="Helical" evidence="1">
    <location>
        <begin position="58"/>
        <end position="89"/>
    </location>
</feature>
<proteinExistence type="predicted"/>
<dbReference type="KEGG" id="ppsc:EHS13_06865"/>
<evidence type="ECO:0000259" key="2">
    <source>
        <dbReference type="Pfam" id="PF09922"/>
    </source>
</evidence>
<accession>A0A6B8RGW8</accession>
<dbReference type="NCBIfam" id="NF040535">
    <property type="entry name" value="LiaF_C_term"/>
    <property type="match status" value="1"/>
</dbReference>
<evidence type="ECO:0000313" key="4">
    <source>
        <dbReference type="Proteomes" id="UP000426246"/>
    </source>
</evidence>
<keyword evidence="4" id="KW-1185">Reference proteome</keyword>
<dbReference type="InterPro" id="IPR024425">
    <property type="entry name" value="LiaF-like_C"/>
</dbReference>
<feature type="domain" description="Cell wall-active antibiotics response LiaF-like C-terminal" evidence="2">
    <location>
        <begin position="107"/>
        <end position="218"/>
    </location>
</feature>
<gene>
    <name evidence="3" type="ORF">EHS13_06865</name>
</gene>
<dbReference type="Pfam" id="PF09922">
    <property type="entry name" value="LiaF-like_C"/>
    <property type="match status" value="1"/>
</dbReference>
<evidence type="ECO:0000313" key="3">
    <source>
        <dbReference type="EMBL" id="QGQ94626.1"/>
    </source>
</evidence>
<name>A0A6B8RGW8_9BACL</name>
<dbReference type="EMBL" id="CP034235">
    <property type="protein sequence ID" value="QGQ94626.1"/>
    <property type="molecule type" value="Genomic_DNA"/>
</dbReference>
<sequence length="221" mass="24994">MEIEDKSSNRKRNTYVLFIAAGVFILIFKLFGFAVVISILFILLGLRAIRTAEVKKGYIMLGIGAILIIGHFFVIIVAIVLVSLGLYFLKTKQNHWKGAYLNRQKIIESLQWNKRPWSLHSMSIWNIIGEIKLDFGLAIWEEPEVTIILQGVIGDIDIIVPENVGLIVTASVVFGQIEVELKKEAGMLNKMVWQSPNYHTCTNKVKLHVSYIVADVDVKII</sequence>
<dbReference type="AlphaFoldDB" id="A0A6B8RGW8"/>
<dbReference type="RefSeq" id="WP_155699633.1">
    <property type="nucleotide sequence ID" value="NZ_CP034235.1"/>
</dbReference>
<protein>
    <recommendedName>
        <fullName evidence="2">Cell wall-active antibiotics response LiaF-like C-terminal domain-containing protein</fullName>
    </recommendedName>
</protein>